<dbReference type="Gene3D" id="1.10.10.10">
    <property type="entry name" value="Winged helix-like DNA-binding domain superfamily/Winged helix DNA-binding domain"/>
    <property type="match status" value="1"/>
</dbReference>
<dbReference type="SMART" id="SM01043">
    <property type="entry name" value="BTAD"/>
    <property type="match status" value="1"/>
</dbReference>
<dbReference type="SMART" id="SM00862">
    <property type="entry name" value="Trans_reg_C"/>
    <property type="match status" value="1"/>
</dbReference>
<dbReference type="EMBL" id="JBIASD010000003">
    <property type="protein sequence ID" value="MFF3665008.1"/>
    <property type="molecule type" value="Genomic_DNA"/>
</dbReference>
<dbReference type="SUPFAM" id="SSF52540">
    <property type="entry name" value="P-loop containing nucleoside triphosphate hydrolases"/>
    <property type="match status" value="1"/>
</dbReference>
<dbReference type="InterPro" id="IPR027417">
    <property type="entry name" value="P-loop_NTPase"/>
</dbReference>
<dbReference type="CDD" id="cd15831">
    <property type="entry name" value="BTAD"/>
    <property type="match status" value="1"/>
</dbReference>
<protein>
    <submittedName>
        <fullName evidence="5">BTAD domain-containing putative transcriptional regulator</fullName>
    </submittedName>
</protein>
<evidence type="ECO:0000313" key="5">
    <source>
        <dbReference type="EMBL" id="MFF3665008.1"/>
    </source>
</evidence>
<dbReference type="RefSeq" id="WP_387409030.1">
    <property type="nucleotide sequence ID" value="NZ_JBIASD010000003.1"/>
</dbReference>
<dbReference type="InterPro" id="IPR058852">
    <property type="entry name" value="HTH_77"/>
</dbReference>
<keyword evidence="2 3" id="KW-0238">DNA-binding</keyword>
<dbReference type="Proteomes" id="UP001602013">
    <property type="component" value="Unassembled WGS sequence"/>
</dbReference>
<proteinExistence type="inferred from homology"/>
<dbReference type="Pfam" id="PF03704">
    <property type="entry name" value="BTAD"/>
    <property type="match status" value="1"/>
</dbReference>
<dbReference type="PANTHER" id="PTHR47691">
    <property type="entry name" value="REGULATOR-RELATED"/>
    <property type="match status" value="1"/>
</dbReference>
<name>A0ABW6SME2_9ACTN</name>
<feature type="domain" description="OmpR/PhoB-type" evidence="4">
    <location>
        <begin position="1"/>
        <end position="83"/>
    </location>
</feature>
<dbReference type="InterPro" id="IPR016032">
    <property type="entry name" value="Sig_transdc_resp-reg_C-effctor"/>
</dbReference>
<comment type="caution">
    <text evidence="5">The sequence shown here is derived from an EMBL/GenBank/DDBJ whole genome shotgun (WGS) entry which is preliminary data.</text>
</comment>
<dbReference type="PROSITE" id="PS51755">
    <property type="entry name" value="OMPR_PHOB"/>
    <property type="match status" value="1"/>
</dbReference>
<dbReference type="Pfam" id="PF00486">
    <property type="entry name" value="Trans_reg_C"/>
    <property type="match status" value="1"/>
</dbReference>
<reference evidence="5 6" key="1">
    <citation type="submission" date="2024-10" db="EMBL/GenBank/DDBJ databases">
        <title>The Natural Products Discovery Center: Release of the First 8490 Sequenced Strains for Exploring Actinobacteria Biosynthetic Diversity.</title>
        <authorList>
            <person name="Kalkreuter E."/>
            <person name="Kautsar S.A."/>
            <person name="Yang D."/>
            <person name="Bader C.D."/>
            <person name="Teijaro C.N."/>
            <person name="Fluegel L."/>
            <person name="Davis C.M."/>
            <person name="Simpson J.R."/>
            <person name="Lauterbach L."/>
            <person name="Steele A.D."/>
            <person name="Gui C."/>
            <person name="Meng S."/>
            <person name="Li G."/>
            <person name="Viehrig K."/>
            <person name="Ye F."/>
            <person name="Su P."/>
            <person name="Kiefer A.F."/>
            <person name="Nichols A."/>
            <person name="Cepeda A.J."/>
            <person name="Yan W."/>
            <person name="Fan B."/>
            <person name="Jiang Y."/>
            <person name="Adhikari A."/>
            <person name="Zheng C.-J."/>
            <person name="Schuster L."/>
            <person name="Cowan T.M."/>
            <person name="Smanski M.J."/>
            <person name="Chevrette M.G."/>
            <person name="De Carvalho L.P.S."/>
            <person name="Shen B."/>
        </authorList>
    </citation>
    <scope>NUCLEOTIDE SEQUENCE [LARGE SCALE GENOMIC DNA]</scope>
    <source>
        <strain evidence="5 6">NPDC002173</strain>
    </source>
</reference>
<sequence>MRVGILGPLRVSAGEIKGARLRALLVRLALDAGRVVTTGRLIDDLWEDDPPENPVAALQSLVSRLRRQVGGLVSHPSGYRLDAEVDAALFENLAADGRRALRGGDPLAAADLLREALALWRGEPLADAAGSRFAIAAVTRLEEIRLRALGDRIEADLAAGVPGAALVAELRDLVTEHPLREPYHVLLIRALLAAGRRAEALAAYERVRLLLAEELGVDPGGDLRAAHRVALGGGREPMRTRRDNLPARFTTFVGRADDVRRVGGLLERHRLVTLTGTGGAGKTRLAIEVAAGVTEDAVNRESEAESGPGEASLFPDGVWLVELAPVGADAVSAVVSNTVGPISELAERRMLLVLDNCEHVVEAAAELVEQVLAVSPGVRILATSREPLDLPGETLHPVRPLDLAPAMALFADRAAAVSPDFVLDGSAEGDVAAICAHLDGVPLAIELTAARLRSLPLPRLAAVIGDRLLDRGSRTAQRRHRTLRAVIGWSWDLLDEEERTLLARMSVFAGGATAEAVERVCGAGLDVLVSLVDRSLVQVSGDRYRLLESVRAFAAEQLAGSPYGHGGGLTPEARAAAEGAEAVEAVGAVEAVRRAHLAYYLEFAEAADPLLRTGDQVRVLGEVDAERGNLDAALRHAAATDRRAALRMFAARTWTWIMRGQRREAAEWAAPLGVGEPPEGLAPEHALCLVIRPDERLEDALRVLRGSGRPIALVAWSLGDGHAGDVAERAGSATEGFHDHPDPWARATCRLVRGLVTLEFVPGGAATAERLLDEALAGYLRVGERWGLSMARYWLSLALENRGDAARALAVLEQAAESAAEIGAPQVLPAPGMLAVRLAQLRGRTGDLAGARAGLAAAREGVERTGDGSALARIEYVLGELARRSGDRGEALRQLASARELLDGQAAPQQFRALLEVELSRSAEPAEGRALLHAALGREFDDDIARAAVWEGAAEWCLAAGDPRRAAVLLGAARRLRGIEETADEEIRALERRCADALGPDGFAAAWSSHQGQIGGEFLD</sequence>
<dbReference type="PANTHER" id="PTHR47691:SF3">
    <property type="entry name" value="HTH-TYPE TRANSCRIPTIONAL REGULATOR RV0890C-RELATED"/>
    <property type="match status" value="1"/>
</dbReference>
<gene>
    <name evidence="5" type="ORF">ACFYXI_05385</name>
</gene>
<accession>A0ABW6SME2</accession>
<dbReference type="SUPFAM" id="SSF48452">
    <property type="entry name" value="TPR-like"/>
    <property type="match status" value="2"/>
</dbReference>
<evidence type="ECO:0000313" key="6">
    <source>
        <dbReference type="Proteomes" id="UP001602013"/>
    </source>
</evidence>
<feature type="DNA-binding region" description="OmpR/PhoB-type" evidence="3">
    <location>
        <begin position="1"/>
        <end position="83"/>
    </location>
</feature>
<evidence type="ECO:0000256" key="1">
    <source>
        <dbReference type="ARBA" id="ARBA00005820"/>
    </source>
</evidence>
<dbReference type="InterPro" id="IPR001867">
    <property type="entry name" value="OmpR/PhoB-type_DNA-bd"/>
</dbReference>
<evidence type="ECO:0000256" key="3">
    <source>
        <dbReference type="PROSITE-ProRule" id="PRU01091"/>
    </source>
</evidence>
<organism evidence="5 6">
    <name type="scientific">Microtetraspora malaysiensis</name>
    <dbReference type="NCBI Taxonomy" id="161358"/>
    <lineage>
        <taxon>Bacteria</taxon>
        <taxon>Bacillati</taxon>
        <taxon>Actinomycetota</taxon>
        <taxon>Actinomycetes</taxon>
        <taxon>Streptosporangiales</taxon>
        <taxon>Streptosporangiaceae</taxon>
        <taxon>Microtetraspora</taxon>
    </lineage>
</organism>
<dbReference type="PRINTS" id="PR00364">
    <property type="entry name" value="DISEASERSIST"/>
</dbReference>
<dbReference type="Pfam" id="PF25872">
    <property type="entry name" value="HTH_77"/>
    <property type="match status" value="1"/>
</dbReference>
<evidence type="ECO:0000256" key="2">
    <source>
        <dbReference type="ARBA" id="ARBA00023125"/>
    </source>
</evidence>
<dbReference type="InterPro" id="IPR011990">
    <property type="entry name" value="TPR-like_helical_dom_sf"/>
</dbReference>
<keyword evidence="6" id="KW-1185">Reference proteome</keyword>
<dbReference type="Gene3D" id="1.25.40.10">
    <property type="entry name" value="Tetratricopeptide repeat domain"/>
    <property type="match status" value="2"/>
</dbReference>
<comment type="similarity">
    <text evidence="1">Belongs to the AfsR/DnrI/RedD regulatory family.</text>
</comment>
<dbReference type="InterPro" id="IPR036388">
    <property type="entry name" value="WH-like_DNA-bd_sf"/>
</dbReference>
<dbReference type="InterPro" id="IPR005158">
    <property type="entry name" value="BTAD"/>
</dbReference>
<dbReference type="SUPFAM" id="SSF46894">
    <property type="entry name" value="C-terminal effector domain of the bipartite response regulators"/>
    <property type="match status" value="1"/>
</dbReference>
<evidence type="ECO:0000259" key="4">
    <source>
        <dbReference type="PROSITE" id="PS51755"/>
    </source>
</evidence>